<gene>
    <name evidence="1" type="ORF">HW532_15150</name>
</gene>
<dbReference type="Proteomes" id="UP000593594">
    <property type="component" value="Chromosome"/>
</dbReference>
<accession>A0A7S8C5R5</accession>
<organism evidence="1 2">
    <name type="scientific">Kaustia mangrovi</name>
    <dbReference type="NCBI Taxonomy" id="2593653"/>
    <lineage>
        <taxon>Bacteria</taxon>
        <taxon>Pseudomonadati</taxon>
        <taxon>Pseudomonadota</taxon>
        <taxon>Alphaproteobacteria</taxon>
        <taxon>Hyphomicrobiales</taxon>
        <taxon>Parvibaculaceae</taxon>
        <taxon>Kaustia</taxon>
    </lineage>
</organism>
<dbReference type="Gene3D" id="3.90.550.10">
    <property type="entry name" value="Spore Coat Polysaccharide Biosynthesis Protein SpsA, Chain A"/>
    <property type="match status" value="1"/>
</dbReference>
<reference evidence="1 2" key="1">
    <citation type="submission" date="2020-06" db="EMBL/GenBank/DDBJ databases">
        <title>Genome sequence of 2 isolates from Red Sea Mangroves.</title>
        <authorList>
            <person name="Sefrji F."/>
            <person name="Michoud G."/>
            <person name="Merlino G."/>
            <person name="Daffonchio D."/>
        </authorList>
    </citation>
    <scope>NUCLEOTIDE SEQUENCE [LARGE SCALE GENOMIC DNA]</scope>
    <source>
        <strain evidence="1 2">R1DC25</strain>
    </source>
</reference>
<dbReference type="KEGG" id="kmn:HW532_15150"/>
<protein>
    <submittedName>
        <fullName evidence="1">Uncharacterized protein</fullName>
    </submittedName>
</protein>
<proteinExistence type="predicted"/>
<dbReference type="AlphaFoldDB" id="A0A7S8C5R5"/>
<dbReference type="InterPro" id="IPR029044">
    <property type="entry name" value="Nucleotide-diphossugar_trans"/>
</dbReference>
<dbReference type="EMBL" id="CP058214">
    <property type="protein sequence ID" value="QPC43907.1"/>
    <property type="molecule type" value="Genomic_DNA"/>
</dbReference>
<sequence>MTKNTVFIHTNAKQMVGALVAAHSLKRNSARPDAFDVKIIAREDFDFFDAYEGRTFLRAGSERHWRNDDLQSFTPLRFMPPKLMGYEGRAVVIDPDIFAVGDITELLERDMEGKAIFARPRPGHNGREDYVASSVMLLDCARLRHWDCEADFEALFRKERDYEDWIILAYEPRETLGALETVWNDFDRLAPDTRLLHNTKRRTQPWKTGLPVDFTNRLKSRWLSKLVGDNGIRLPGRYRAHPDRNQERFFFALLRECVATGQVSEDYLKSEIEQRHIRPDALSQLASAPALEEIRPV</sequence>
<dbReference type="RefSeq" id="WP_213161270.1">
    <property type="nucleotide sequence ID" value="NZ_CP058214.1"/>
</dbReference>
<dbReference type="SUPFAM" id="SSF53448">
    <property type="entry name" value="Nucleotide-diphospho-sugar transferases"/>
    <property type="match status" value="1"/>
</dbReference>
<keyword evidence="2" id="KW-1185">Reference proteome</keyword>
<evidence type="ECO:0000313" key="1">
    <source>
        <dbReference type="EMBL" id="QPC43907.1"/>
    </source>
</evidence>
<name>A0A7S8C5R5_9HYPH</name>
<evidence type="ECO:0000313" key="2">
    <source>
        <dbReference type="Proteomes" id="UP000593594"/>
    </source>
</evidence>